<dbReference type="EMBL" id="MFZV01000019">
    <property type="protein sequence ID" value="OGK31133.1"/>
    <property type="molecule type" value="Genomic_DNA"/>
</dbReference>
<gene>
    <name evidence="1" type="ORF">A3F29_01965</name>
</gene>
<organism evidence="1 2">
    <name type="scientific">Candidatus Roizmanbacteria bacterium RIFCSPHIGHO2_12_FULL_33_9</name>
    <dbReference type="NCBI Taxonomy" id="1802045"/>
    <lineage>
        <taxon>Bacteria</taxon>
        <taxon>Candidatus Roizmaniibacteriota</taxon>
    </lineage>
</organism>
<protein>
    <submittedName>
        <fullName evidence="1">Uncharacterized protein</fullName>
    </submittedName>
</protein>
<proteinExistence type="predicted"/>
<accession>A0A1F7HJ91</accession>
<evidence type="ECO:0000313" key="2">
    <source>
        <dbReference type="Proteomes" id="UP000177199"/>
    </source>
</evidence>
<dbReference type="Proteomes" id="UP000177199">
    <property type="component" value="Unassembled WGS sequence"/>
</dbReference>
<evidence type="ECO:0000313" key="1">
    <source>
        <dbReference type="EMBL" id="OGK31133.1"/>
    </source>
</evidence>
<sequence>MKEGFKEYFRLKGKPPHERQLTIANLESDLGLVGVAVIAFVPVNLAKTISWFCSFGLFTDATRRLIKSKKLQSPKV</sequence>
<dbReference type="AlphaFoldDB" id="A0A1F7HJ91"/>
<reference evidence="1 2" key="1">
    <citation type="journal article" date="2016" name="Nat. Commun.">
        <title>Thousands of microbial genomes shed light on interconnected biogeochemical processes in an aquifer system.</title>
        <authorList>
            <person name="Anantharaman K."/>
            <person name="Brown C.T."/>
            <person name="Hug L.A."/>
            <person name="Sharon I."/>
            <person name="Castelle C.J."/>
            <person name="Probst A.J."/>
            <person name="Thomas B.C."/>
            <person name="Singh A."/>
            <person name="Wilkins M.J."/>
            <person name="Karaoz U."/>
            <person name="Brodie E.L."/>
            <person name="Williams K.H."/>
            <person name="Hubbard S.S."/>
            <person name="Banfield J.F."/>
        </authorList>
    </citation>
    <scope>NUCLEOTIDE SEQUENCE [LARGE SCALE GENOMIC DNA]</scope>
</reference>
<comment type="caution">
    <text evidence="1">The sequence shown here is derived from an EMBL/GenBank/DDBJ whole genome shotgun (WGS) entry which is preliminary data.</text>
</comment>
<name>A0A1F7HJ91_9BACT</name>